<keyword evidence="3" id="KW-0106">Calcium</keyword>
<evidence type="ECO:0000313" key="10">
    <source>
        <dbReference type="Proteomes" id="UP000572268"/>
    </source>
</evidence>
<keyword evidence="4 7" id="KW-1133">Transmembrane helix</keyword>
<dbReference type="Proteomes" id="UP000572268">
    <property type="component" value="Unassembled WGS sequence"/>
</dbReference>
<dbReference type="PANTHER" id="PTHR22950:SF702">
    <property type="entry name" value="AMINO ACID TRANSPORTER PROTEIN"/>
    <property type="match status" value="1"/>
</dbReference>
<feature type="region of interest" description="Disordered" evidence="6">
    <location>
        <begin position="1"/>
        <end position="45"/>
    </location>
</feature>
<comment type="subcellular location">
    <subcellularLocation>
        <location evidence="1">Membrane</location>
        <topology evidence="1">Multi-pass membrane protein</topology>
    </subcellularLocation>
</comment>
<feature type="transmembrane region" description="Helical" evidence="7">
    <location>
        <begin position="256"/>
        <end position="275"/>
    </location>
</feature>
<evidence type="ECO:0000256" key="7">
    <source>
        <dbReference type="SAM" id="Phobius"/>
    </source>
</evidence>
<dbReference type="Pfam" id="PF00520">
    <property type="entry name" value="Ion_trans"/>
    <property type="match status" value="1"/>
</dbReference>
<proteinExistence type="predicted"/>
<feature type="transmembrane region" description="Helical" evidence="7">
    <location>
        <begin position="719"/>
        <end position="749"/>
    </location>
</feature>
<feature type="transmembrane region" description="Helical" evidence="7">
    <location>
        <begin position="80"/>
        <end position="101"/>
    </location>
</feature>
<dbReference type="Gene3D" id="1.20.120.350">
    <property type="entry name" value="Voltage-gated potassium channels. Chain C"/>
    <property type="match status" value="1"/>
</dbReference>
<dbReference type="AlphaFoldDB" id="A0A7J6LNW4"/>
<feature type="transmembrane region" description="Helical" evidence="7">
    <location>
        <begin position="53"/>
        <end position="74"/>
    </location>
</feature>
<evidence type="ECO:0000256" key="6">
    <source>
        <dbReference type="SAM" id="MobiDB-lite"/>
    </source>
</evidence>
<feature type="transmembrane region" description="Helical" evidence="7">
    <location>
        <begin position="839"/>
        <end position="861"/>
    </location>
</feature>
<evidence type="ECO:0000313" key="9">
    <source>
        <dbReference type="EMBL" id="KAF4660988.1"/>
    </source>
</evidence>
<evidence type="ECO:0000256" key="5">
    <source>
        <dbReference type="ARBA" id="ARBA00023136"/>
    </source>
</evidence>
<dbReference type="Gene3D" id="1.10.287.70">
    <property type="match status" value="1"/>
</dbReference>
<feature type="transmembrane region" description="Helical" evidence="7">
    <location>
        <begin position="769"/>
        <end position="788"/>
    </location>
</feature>
<keyword evidence="2 7" id="KW-0812">Transmembrane</keyword>
<dbReference type="GO" id="GO:0005509">
    <property type="term" value="F:calcium ion binding"/>
    <property type="evidence" value="ECO:0007669"/>
    <property type="project" value="InterPro"/>
</dbReference>
<feature type="transmembrane region" description="Helical" evidence="7">
    <location>
        <begin position="881"/>
        <end position="906"/>
    </location>
</feature>
<feature type="transmembrane region" description="Helical" evidence="7">
    <location>
        <begin position="1001"/>
        <end position="1026"/>
    </location>
</feature>
<feature type="transmembrane region" description="Helical" evidence="7">
    <location>
        <begin position="1038"/>
        <end position="1057"/>
    </location>
</feature>
<keyword evidence="5 7" id="KW-0472">Membrane</keyword>
<protein>
    <recommendedName>
        <fullName evidence="8">EF-hand domain-containing protein</fullName>
    </recommendedName>
</protein>
<dbReference type="GO" id="GO:0005216">
    <property type="term" value="F:monoatomic ion channel activity"/>
    <property type="evidence" value="ECO:0007669"/>
    <property type="project" value="InterPro"/>
</dbReference>
<dbReference type="InterPro" id="IPR027359">
    <property type="entry name" value="Volt_channel_dom_sf"/>
</dbReference>
<dbReference type="Pfam" id="PF01490">
    <property type="entry name" value="Aa_trans"/>
    <property type="match status" value="1"/>
</dbReference>
<dbReference type="Gene3D" id="1.10.238.10">
    <property type="entry name" value="EF-hand"/>
    <property type="match status" value="1"/>
</dbReference>
<reference evidence="9 10" key="1">
    <citation type="submission" date="2020-04" db="EMBL/GenBank/DDBJ databases">
        <title>Perkinsus olseni comparative genomics.</title>
        <authorList>
            <person name="Bogema D.R."/>
        </authorList>
    </citation>
    <scope>NUCLEOTIDE SEQUENCE [LARGE SCALE GENOMIC DNA]</scope>
    <source>
        <strain evidence="9">ATCC PRA-31</strain>
    </source>
</reference>
<dbReference type="PROSITE" id="PS50222">
    <property type="entry name" value="EF_HAND_2"/>
    <property type="match status" value="1"/>
</dbReference>
<comment type="caution">
    <text evidence="9">The sequence shown here is derived from an EMBL/GenBank/DDBJ whole genome shotgun (WGS) entry which is preliminary data.</text>
</comment>
<feature type="compositionally biased region" description="Polar residues" evidence="6">
    <location>
        <begin position="1"/>
        <end position="33"/>
    </location>
</feature>
<evidence type="ECO:0000256" key="2">
    <source>
        <dbReference type="ARBA" id="ARBA00022692"/>
    </source>
</evidence>
<dbReference type="InterPro" id="IPR011992">
    <property type="entry name" value="EF-hand-dom_pair"/>
</dbReference>
<feature type="transmembrane region" description="Helical" evidence="7">
    <location>
        <begin position="670"/>
        <end position="690"/>
    </location>
</feature>
<dbReference type="GO" id="GO:0015179">
    <property type="term" value="F:L-amino acid transmembrane transporter activity"/>
    <property type="evidence" value="ECO:0007669"/>
    <property type="project" value="TreeGrafter"/>
</dbReference>
<feature type="domain" description="EF-hand" evidence="8">
    <location>
        <begin position="307"/>
        <end position="342"/>
    </location>
</feature>
<feature type="transmembrane region" description="Helical" evidence="7">
    <location>
        <begin position="180"/>
        <end position="201"/>
    </location>
</feature>
<feature type="transmembrane region" description="Helical" evidence="7">
    <location>
        <begin position="972"/>
        <end position="995"/>
    </location>
</feature>
<organism evidence="9 10">
    <name type="scientific">Perkinsus olseni</name>
    <name type="common">Perkinsus atlanticus</name>
    <dbReference type="NCBI Taxonomy" id="32597"/>
    <lineage>
        <taxon>Eukaryota</taxon>
        <taxon>Sar</taxon>
        <taxon>Alveolata</taxon>
        <taxon>Perkinsozoa</taxon>
        <taxon>Perkinsea</taxon>
        <taxon>Perkinsida</taxon>
        <taxon>Perkinsidae</taxon>
        <taxon>Perkinsus</taxon>
    </lineage>
</organism>
<feature type="transmembrane region" description="Helical" evidence="7">
    <location>
        <begin position="926"/>
        <end position="952"/>
    </location>
</feature>
<sequence length="1062" mass="117203">MSSGTPPSTAGSAERSSTQESSRQANEPDNSRASDAIAQKTSKRNRKRIVKSMRFKVTVGLLIAAYAVTIGLGADSDDPGARIWVILETMFATCFTIEIALRVYAEDWRSYIRDNWSKFDLLLVTLQWVDILVSAASLKTLAVLRALRVLRLMQVVSIGPAFRELWIIVNGMQESARATVWVAGLLLMLLYVFGVVFAALVPREGIEYYNEWGWDGYTYWGSVWRSSFTLFQVVTLDDWSSNVARPLVMQSSGVKALGYALMFILFIMLTSFTIMQQLLGAMCESAQVCARDNEVHALKIREKENARIVEALKAIFLAADKDGSGTIEREEMRASLKDPKVRRLLRQIDVVGTDMVDLFTLMDEAQGTKDGIDADEFLKRCQLLKGDARGRDLIPISVALQAAVPRFERVHLTSAERQVHLLRTAADSVDRLYITMRRVAHKKGRVEFTKAELAMIDSIPAHLLASRPNNHVQRKTVATIESPSPSPGDVQNTELRRIASIASAMRTHHLVRVWGYVPDMGPLFYPNSVLRRQFSDSELLGSPVTRGVAERVRAYTADPTNVDPVLKNPGEWMWWSPVEGTEGGNRGFVDRVEEHLEKSHLPEIRMVIEDDAQSTGVQPEAASAGAVVVPRRKKFMEAGGIRSSVFNLTTATLGAGALSLPYAFRNSGYLVASLCLLICGFLSDTTIGYIQDCMDVSRCQTFEKLAFSCSPNPARGRRLALLAILSVITFCFGTAVGYLITLGQIGYTIGCALLSFPLPATAEGAQSSSGTDLMLCILVLVILYPLCLAEKVNELRIPSLVGVMSVFLLVFVIIFEAFMGGHQTRDTMLPLLPSYGWHGVVRTMSLVTFAFACQPNVPAIYAELKESETKRRCRATRMRSVAFWAVLICLTVYFGVGFAGVYTWGFDTRDNILYNYNSLFKDSFDVTLAFIGMAIAIVAAYPLCIFPARFGLESALLVLYASRFDSDDSGRASRAVVTLLTAITVLLSLGCAILAPSMAQVFELVGSTSGALTCYILPSYFYICLVTGNRMTLKCLKAWSVMLIGIVFAFIGTSVAIQDMRK</sequence>
<dbReference type="InterPro" id="IPR013057">
    <property type="entry name" value="AA_transpt_TM"/>
</dbReference>
<dbReference type="PROSITE" id="PS00018">
    <property type="entry name" value="EF_HAND_1"/>
    <property type="match status" value="1"/>
</dbReference>
<dbReference type="InterPro" id="IPR002048">
    <property type="entry name" value="EF_hand_dom"/>
</dbReference>
<evidence type="ECO:0000256" key="1">
    <source>
        <dbReference type="ARBA" id="ARBA00004141"/>
    </source>
</evidence>
<dbReference type="GO" id="GO:0016020">
    <property type="term" value="C:membrane"/>
    <property type="evidence" value="ECO:0007669"/>
    <property type="project" value="UniProtKB-SubCell"/>
</dbReference>
<dbReference type="InterPro" id="IPR018247">
    <property type="entry name" value="EF_Hand_1_Ca_BS"/>
</dbReference>
<evidence type="ECO:0000259" key="8">
    <source>
        <dbReference type="PROSITE" id="PS50222"/>
    </source>
</evidence>
<accession>A0A7J6LNW4</accession>
<dbReference type="SUPFAM" id="SSF81324">
    <property type="entry name" value="Voltage-gated potassium channels"/>
    <property type="match status" value="1"/>
</dbReference>
<gene>
    <name evidence="9" type="ORF">FOL46_005892</name>
</gene>
<feature type="transmembrane region" description="Helical" evidence="7">
    <location>
        <begin position="641"/>
        <end position="664"/>
    </location>
</feature>
<evidence type="ECO:0000256" key="4">
    <source>
        <dbReference type="ARBA" id="ARBA00022989"/>
    </source>
</evidence>
<feature type="transmembrane region" description="Helical" evidence="7">
    <location>
        <begin position="800"/>
        <end position="819"/>
    </location>
</feature>
<dbReference type="InterPro" id="IPR005821">
    <property type="entry name" value="Ion_trans_dom"/>
</dbReference>
<evidence type="ECO:0000256" key="3">
    <source>
        <dbReference type="ARBA" id="ARBA00022837"/>
    </source>
</evidence>
<name>A0A7J6LNW4_PEROL</name>
<dbReference type="PANTHER" id="PTHR22950">
    <property type="entry name" value="AMINO ACID TRANSPORTER"/>
    <property type="match status" value="1"/>
</dbReference>
<dbReference type="EMBL" id="JABANN010000369">
    <property type="protein sequence ID" value="KAF4660988.1"/>
    <property type="molecule type" value="Genomic_DNA"/>
</dbReference>
<dbReference type="SUPFAM" id="SSF47473">
    <property type="entry name" value="EF-hand"/>
    <property type="match status" value="1"/>
</dbReference>